<dbReference type="EMBL" id="AY522332">
    <property type="protein sequence ID" value="AAS82675.1"/>
    <property type="molecule type" value="Genomic_DNA"/>
</dbReference>
<evidence type="ECO:0000313" key="5">
    <source>
        <dbReference type="Proteomes" id="UP000202635"/>
    </source>
</evidence>
<feature type="region of interest" description="Disordered" evidence="1">
    <location>
        <begin position="70"/>
        <end position="99"/>
    </location>
</feature>
<evidence type="ECO:0000256" key="1">
    <source>
        <dbReference type="SAM" id="MobiDB-lite"/>
    </source>
</evidence>
<dbReference type="EMBL" id="KC994902">
    <property type="protein sequence ID" value="AHN92114.1"/>
    <property type="molecule type" value="Genomic_DNA"/>
</dbReference>
<protein>
    <submittedName>
        <fullName evidence="4">38.7 kDa protein</fullName>
    </submittedName>
    <submittedName>
        <fullName evidence="2">ORF63</fullName>
    </submittedName>
    <submittedName>
        <fullName evidence="3">p38.7</fullName>
    </submittedName>
</protein>
<name>Q6QXP6_GVAS</name>
<reference evidence="3" key="2">
    <citation type="journal article" date="2014" name="Arch. Virol.">
        <title>Complete genome sequence of Agrotis segetum granulovirus Shanghai strain.</title>
        <authorList>
            <person name="Zhang X."/>
            <person name="Liang Z."/>
            <person name="Yin X."/>
            <person name="Wang J."/>
            <person name="Shao X."/>
        </authorList>
    </citation>
    <scope>NUCLEOTIDE SEQUENCE</scope>
    <source>
        <strain evidence="3">L1</strain>
    </source>
</reference>
<dbReference type="EMBL" id="KR584663">
    <property type="protein sequence ID" value="AKN63349.1"/>
    <property type="molecule type" value="Genomic_DNA"/>
</dbReference>
<reference evidence="4 6" key="3">
    <citation type="submission" date="2015-05" db="EMBL/GenBank/DDBJ databases">
        <title>Complete Sequence of an Agrotis segetum granulovirus isolate from Europe.</title>
        <authorList>
            <person name="Gueli Alletti G."/>
            <person name="Wennmann J.T."/>
            <person name="Jehle J.A."/>
        </authorList>
    </citation>
    <scope>NUCLEOTIDE SEQUENCE [LARGE SCALE GENOMIC DNA]</scope>
    <source>
        <strain evidence="4 6">DA</strain>
    </source>
</reference>
<evidence type="ECO:0000313" key="2">
    <source>
        <dbReference type="EMBL" id="AAS82675.1"/>
    </source>
</evidence>
<organismHost>
    <name type="scientific">Agrotis segetum</name>
    <name type="common">Turnip moth</name>
    <dbReference type="NCBI Taxonomy" id="47767"/>
</organismHost>
<reference evidence="2 5" key="1">
    <citation type="submission" date="2004-09" db="EMBL/GenBank/DDBJ databases">
        <authorList>
            <person name="Ai X.L."/>
            <person name="Wang Z.F."/>
            <person name="Wang B."/>
            <person name="Zhang W."/>
            <person name="Li F."/>
            <person name="Fu J.H."/>
            <person name="Cui C.S."/>
            <person name="Shi Y.H."/>
            <person name="He M."/>
        </authorList>
    </citation>
    <scope>NUCLEOTIDE SEQUENCE [LARGE SCALE GENOMIC DNA]</scope>
</reference>
<proteinExistence type="predicted"/>
<evidence type="ECO:0000313" key="6">
    <source>
        <dbReference type="Proteomes" id="UP000232958"/>
    </source>
</evidence>
<dbReference type="OrthoDB" id="27944at10239"/>
<dbReference type="Proteomes" id="UP000202635">
    <property type="component" value="Genome"/>
</dbReference>
<evidence type="ECO:0000313" key="4">
    <source>
        <dbReference type="EMBL" id="AKN63349.1"/>
    </source>
</evidence>
<evidence type="ECO:0000313" key="3">
    <source>
        <dbReference type="EMBL" id="AHN92114.1"/>
    </source>
</evidence>
<feature type="compositionally biased region" description="Low complexity" evidence="1">
    <location>
        <begin position="84"/>
        <end position="99"/>
    </location>
</feature>
<organism evidence="2 5">
    <name type="scientific">Agrotis segetum granulosis virus</name>
    <name type="common">AsGV</name>
    <name type="synonym">Agrotis segetum granulovirus</name>
    <dbReference type="NCBI Taxonomy" id="10464"/>
    <lineage>
        <taxon>Viruses</taxon>
        <taxon>Viruses incertae sedis</taxon>
        <taxon>Naldaviricetes</taxon>
        <taxon>Lefavirales</taxon>
        <taxon>Baculoviridae</taxon>
        <taxon>Betabaculovirus</taxon>
        <taxon>Betabaculovirus agsegetum</taxon>
    </lineage>
</organism>
<gene>
    <name evidence="2" type="primary">ORF63</name>
    <name evidence="3" type="ORF">AsGV075</name>
    <name evidence="2" type="ORF">AsGVgp063</name>
</gene>
<keyword evidence="6" id="KW-1185">Reference proteome</keyword>
<sequence length="193" mass="21991">MDSLVKYVRSYWFGNDSNSKDEVRTILDRCCKRVDAVETLLTNKFGKIDQDLNEMKEVFLNVSLMLKQEQTDESGQDEVDKNSPRLSNTSSCSNSSDGSNLAVYVKPRINGHTQLQYVTGRTKRYNTRKRFYQDIDMKEVIAGKESSPRKKITKINHKLLEKGTVANIGEDSFIVAHDADTVCDVILNETLKQ</sequence>
<dbReference type="Proteomes" id="UP000232958">
    <property type="component" value="Segment"/>
</dbReference>
<accession>Q6QXP6</accession>